<keyword evidence="2 6" id="KW-0662">Pyridine nucleotide biosynthesis</keyword>
<feature type="binding site" evidence="6">
    <location>
        <position position="124"/>
    </location>
    <ligand>
        <name>NAD(+)</name>
        <dbReference type="ChEBI" id="CHEBI:57540"/>
    </ligand>
</feature>
<comment type="catalytic activity">
    <reaction evidence="6">
        <text>L-aspartate + NADP(+) + H2O = oxaloacetate + NH4(+) + NADPH + H(+)</text>
        <dbReference type="Rhea" id="RHEA:11784"/>
        <dbReference type="ChEBI" id="CHEBI:15377"/>
        <dbReference type="ChEBI" id="CHEBI:15378"/>
        <dbReference type="ChEBI" id="CHEBI:16452"/>
        <dbReference type="ChEBI" id="CHEBI:28938"/>
        <dbReference type="ChEBI" id="CHEBI:29991"/>
        <dbReference type="ChEBI" id="CHEBI:57783"/>
        <dbReference type="ChEBI" id="CHEBI:58349"/>
        <dbReference type="EC" id="1.4.1.21"/>
    </reaction>
</comment>
<gene>
    <name evidence="9" type="primary">nadX_1</name>
    <name evidence="6" type="synonym">nadX</name>
    <name evidence="9" type="ORF">GCM10017653_27600</name>
</gene>
<dbReference type="SUPFAM" id="SSF55347">
    <property type="entry name" value="Glyceraldehyde-3-phosphate dehydrogenase-like, C-terminal domain"/>
    <property type="match status" value="1"/>
</dbReference>
<comment type="catalytic activity">
    <reaction evidence="6">
        <text>L-aspartate + NAD(+) + H2O = oxaloacetate + NH4(+) + NADH + H(+)</text>
        <dbReference type="Rhea" id="RHEA:11788"/>
        <dbReference type="ChEBI" id="CHEBI:15377"/>
        <dbReference type="ChEBI" id="CHEBI:15378"/>
        <dbReference type="ChEBI" id="CHEBI:16452"/>
        <dbReference type="ChEBI" id="CHEBI:28938"/>
        <dbReference type="ChEBI" id="CHEBI:29991"/>
        <dbReference type="ChEBI" id="CHEBI:57540"/>
        <dbReference type="ChEBI" id="CHEBI:57945"/>
        <dbReference type="EC" id="1.4.1.21"/>
    </reaction>
</comment>
<dbReference type="EMBL" id="BSFM01000014">
    <property type="protein sequence ID" value="GLK84690.1"/>
    <property type="molecule type" value="Genomic_DNA"/>
</dbReference>
<evidence type="ECO:0000256" key="3">
    <source>
        <dbReference type="ARBA" id="ARBA00022857"/>
    </source>
</evidence>
<dbReference type="RefSeq" id="WP_213364556.1">
    <property type="nucleotide sequence ID" value="NZ_BSFM01000014.1"/>
</dbReference>
<dbReference type="Pfam" id="PF03447">
    <property type="entry name" value="NAD_binding_3"/>
    <property type="match status" value="1"/>
</dbReference>
<dbReference type="InterPro" id="IPR036291">
    <property type="entry name" value="NAD(P)-bd_dom_sf"/>
</dbReference>
<dbReference type="PANTHER" id="PTHR31873:SF6">
    <property type="entry name" value="ASPARTATE DEHYDROGENASE DOMAIN-CONTAINING PROTEIN"/>
    <property type="match status" value="1"/>
</dbReference>
<sequence>MNPARRISPHQVALIGFGAIGRALAAELGKDSCYRLAVLRRGGAALPQEIRALDTLDALIAARPALVVEAAGQGAVEAYAPALLEAGISLVITSTGALADDGLLHRLVLAAETSGARLIVPAGAVGGLDYLTAVAGLPDAQVRYTSRKPPAAWSEELRTLGHDPEALASEVVLFEGSAGAAARRYPRNLNAGLTVALAVGPALADVRVIADPAVTGNTHEIAVESPAGSALMRFANRPAPDNPKTSLLTALSLAHAVRRHFASLVI</sequence>
<dbReference type="GO" id="GO:0051287">
    <property type="term" value="F:NAD binding"/>
    <property type="evidence" value="ECO:0007669"/>
    <property type="project" value="UniProtKB-UniRule"/>
</dbReference>
<proteinExistence type="inferred from homology"/>
<dbReference type="InterPro" id="IPR005106">
    <property type="entry name" value="Asp/hSer_DH_NAD-bd"/>
</dbReference>
<evidence type="ECO:0000256" key="4">
    <source>
        <dbReference type="ARBA" id="ARBA00023002"/>
    </source>
</evidence>
<comment type="caution">
    <text evidence="9">The sequence shown here is derived from an EMBL/GenBank/DDBJ whole genome shotgun (WGS) entry which is preliminary data.</text>
</comment>
<name>A0A9W6JVJ4_9HYPH</name>
<comment type="miscellaneous">
    <text evidence="6">The iminoaspartate product is unstable in aqueous solution and can decompose to oxaloacetate and ammonia.</text>
</comment>
<dbReference type="Gene3D" id="3.40.50.720">
    <property type="entry name" value="NAD(P)-binding Rossmann-like Domain"/>
    <property type="match status" value="1"/>
</dbReference>
<evidence type="ECO:0000256" key="5">
    <source>
        <dbReference type="ARBA" id="ARBA00023027"/>
    </source>
</evidence>
<dbReference type="PIRSF" id="PIRSF005227">
    <property type="entry name" value="Asp_dh_NAD_syn"/>
    <property type="match status" value="1"/>
</dbReference>
<dbReference type="SUPFAM" id="SSF51735">
    <property type="entry name" value="NAD(P)-binding Rossmann-fold domains"/>
    <property type="match status" value="1"/>
</dbReference>
<evidence type="ECO:0000313" key="9">
    <source>
        <dbReference type="EMBL" id="GLK84690.1"/>
    </source>
</evidence>
<keyword evidence="4 6" id="KW-0560">Oxidoreductase</keyword>
<feature type="domain" description="Aspartate dehydrogenase" evidence="7">
    <location>
        <begin position="169"/>
        <end position="253"/>
    </location>
</feature>
<evidence type="ECO:0000259" key="7">
    <source>
        <dbReference type="Pfam" id="PF01958"/>
    </source>
</evidence>
<organism evidence="9 10">
    <name type="scientific">Ancylobacter defluvii</name>
    <dbReference type="NCBI Taxonomy" id="1282440"/>
    <lineage>
        <taxon>Bacteria</taxon>
        <taxon>Pseudomonadati</taxon>
        <taxon>Pseudomonadota</taxon>
        <taxon>Alphaproteobacteria</taxon>
        <taxon>Hyphomicrobiales</taxon>
        <taxon>Xanthobacteraceae</taxon>
        <taxon>Ancylobacter</taxon>
    </lineage>
</organism>
<dbReference type="EC" id="1.4.1.21" evidence="6"/>
<feature type="domain" description="Aspartate/homoserine dehydrogenase NAD-binding" evidence="8">
    <location>
        <begin position="16"/>
        <end position="121"/>
    </location>
</feature>
<dbReference type="HAMAP" id="MF_01265">
    <property type="entry name" value="NadX"/>
    <property type="match status" value="1"/>
</dbReference>
<comment type="function">
    <text evidence="6">Specifically catalyzes the NAD or NADP-dependent dehydrogenation of L-aspartate to iminoaspartate.</text>
</comment>
<dbReference type="InterPro" id="IPR011182">
    <property type="entry name" value="L-Asp_DH"/>
</dbReference>
<dbReference type="InterPro" id="IPR020626">
    <property type="entry name" value="Asp_DH_prok"/>
</dbReference>
<comment type="similarity">
    <text evidence="1 6">Belongs to the L-aspartate dehydrogenase family.</text>
</comment>
<dbReference type="PANTHER" id="PTHR31873">
    <property type="entry name" value="L-ASPARTATE DEHYDROGENASE-RELATED"/>
    <property type="match status" value="1"/>
</dbReference>
<dbReference type="GO" id="GO:0050661">
    <property type="term" value="F:NADP binding"/>
    <property type="evidence" value="ECO:0007669"/>
    <property type="project" value="UniProtKB-UniRule"/>
</dbReference>
<dbReference type="GO" id="GO:0016639">
    <property type="term" value="F:oxidoreductase activity, acting on the CH-NH2 group of donors, NAD or NADP as acceptor"/>
    <property type="evidence" value="ECO:0007669"/>
    <property type="project" value="UniProtKB-UniRule"/>
</dbReference>
<dbReference type="GO" id="GO:0033735">
    <property type="term" value="F:aspartate dehydrogenase [NAD(P)+] activity"/>
    <property type="evidence" value="ECO:0007669"/>
    <property type="project" value="UniProtKB-EC"/>
</dbReference>
<keyword evidence="10" id="KW-1185">Reference proteome</keyword>
<dbReference type="Gene3D" id="3.30.360.10">
    <property type="entry name" value="Dihydrodipicolinate Reductase, domain 2"/>
    <property type="match status" value="1"/>
</dbReference>
<evidence type="ECO:0000256" key="6">
    <source>
        <dbReference type="HAMAP-Rule" id="MF_01265"/>
    </source>
</evidence>
<protein>
    <recommendedName>
        <fullName evidence="6">L-aspartate dehydrogenase</fullName>
        <ecNumber evidence="6">1.4.1.21</ecNumber>
    </recommendedName>
</protein>
<keyword evidence="3 6" id="KW-0521">NADP</keyword>
<evidence type="ECO:0000256" key="1">
    <source>
        <dbReference type="ARBA" id="ARBA00008331"/>
    </source>
</evidence>
<comment type="pathway">
    <text evidence="6">Cofactor biosynthesis; NAD(+) biosynthesis; iminoaspartate from L-aspartate (dehydrogenase route): step 1/1.</text>
</comment>
<dbReference type="Proteomes" id="UP001143330">
    <property type="component" value="Unassembled WGS sequence"/>
</dbReference>
<dbReference type="NCBIfam" id="NF009828">
    <property type="entry name" value="PRK13303.1-3"/>
    <property type="match status" value="1"/>
</dbReference>
<dbReference type="GO" id="GO:0009435">
    <property type="term" value="P:NAD+ biosynthetic process"/>
    <property type="evidence" value="ECO:0007669"/>
    <property type="project" value="UniProtKB-UniRule"/>
</dbReference>
<dbReference type="InterPro" id="IPR002811">
    <property type="entry name" value="Asp_DH"/>
</dbReference>
<reference evidence="9" key="1">
    <citation type="journal article" date="2014" name="Int. J. Syst. Evol. Microbiol.">
        <title>Complete genome sequence of Corynebacterium casei LMG S-19264T (=DSM 44701T), isolated from a smear-ripened cheese.</title>
        <authorList>
            <consortium name="US DOE Joint Genome Institute (JGI-PGF)"/>
            <person name="Walter F."/>
            <person name="Albersmeier A."/>
            <person name="Kalinowski J."/>
            <person name="Ruckert C."/>
        </authorList>
    </citation>
    <scope>NUCLEOTIDE SEQUENCE</scope>
    <source>
        <strain evidence="9">VKM B-2789</strain>
    </source>
</reference>
<evidence type="ECO:0000313" key="10">
    <source>
        <dbReference type="Proteomes" id="UP001143330"/>
    </source>
</evidence>
<keyword evidence="5 6" id="KW-0520">NAD</keyword>
<evidence type="ECO:0000259" key="8">
    <source>
        <dbReference type="Pfam" id="PF03447"/>
    </source>
</evidence>
<accession>A0A9W6JVJ4</accession>
<feature type="active site" evidence="6">
    <location>
        <position position="219"/>
    </location>
</feature>
<reference evidence="9" key="2">
    <citation type="submission" date="2023-01" db="EMBL/GenBank/DDBJ databases">
        <authorList>
            <person name="Sun Q."/>
            <person name="Evtushenko L."/>
        </authorList>
    </citation>
    <scope>NUCLEOTIDE SEQUENCE</scope>
    <source>
        <strain evidence="9">VKM B-2789</strain>
    </source>
</reference>
<feature type="binding site" evidence="6">
    <location>
        <position position="190"/>
    </location>
    <ligand>
        <name>NAD(+)</name>
        <dbReference type="ChEBI" id="CHEBI:57540"/>
    </ligand>
</feature>
<evidence type="ECO:0000256" key="2">
    <source>
        <dbReference type="ARBA" id="ARBA00022642"/>
    </source>
</evidence>
<dbReference type="AlphaFoldDB" id="A0A9W6JVJ4"/>
<dbReference type="Pfam" id="PF01958">
    <property type="entry name" value="Asp_DH_C"/>
    <property type="match status" value="1"/>
</dbReference>